<feature type="transmembrane region" description="Helical" evidence="1">
    <location>
        <begin position="309"/>
        <end position="327"/>
    </location>
</feature>
<evidence type="ECO:0000256" key="1">
    <source>
        <dbReference type="SAM" id="Phobius"/>
    </source>
</evidence>
<proteinExistence type="predicted"/>
<accession>A0A478FS81</accession>
<comment type="caution">
    <text evidence="2">The sequence shown here is derived from an EMBL/GenBank/DDBJ whole genome shotgun (WGS) entry which is preliminary data.</text>
</comment>
<protein>
    <submittedName>
        <fullName evidence="2">Uncharacterized protein</fullName>
    </submittedName>
</protein>
<organism evidence="2 3">
    <name type="scientific">Candidatus Mycoplasma haematohominis</name>
    <dbReference type="NCBI Taxonomy" id="1494318"/>
    <lineage>
        <taxon>Bacteria</taxon>
        <taxon>Bacillati</taxon>
        <taxon>Mycoplasmatota</taxon>
        <taxon>Mollicutes</taxon>
        <taxon>Mycoplasmataceae</taxon>
        <taxon>Mycoplasma</taxon>
    </lineage>
</organism>
<keyword evidence="1" id="KW-0472">Membrane</keyword>
<dbReference type="Proteomes" id="UP000324831">
    <property type="component" value="Unassembled WGS sequence"/>
</dbReference>
<name>A0A478FS81_9MOLU</name>
<dbReference type="EMBL" id="BIMN01000006">
    <property type="protein sequence ID" value="GCE63934.1"/>
    <property type="molecule type" value="Genomic_DNA"/>
</dbReference>
<dbReference type="AlphaFoldDB" id="A0A478FS81"/>
<reference evidence="2 3" key="1">
    <citation type="submission" date="2019-01" db="EMBL/GenBank/DDBJ databases">
        <title>Draft genome sequences of Candidatus Mycoplasma haemohominis SWG34-3 identified from a patient with pyrexia, anemia and liver dysfunction.</title>
        <authorList>
            <person name="Sekizuka T."/>
            <person name="Hattori N."/>
            <person name="Katano H."/>
            <person name="Takuma T."/>
            <person name="Ito T."/>
            <person name="Arai N."/>
            <person name="Yanai R."/>
            <person name="Ishii S."/>
            <person name="Miura Y."/>
            <person name="Tokunaga T."/>
            <person name="Watanabe H."/>
            <person name="Nomura N."/>
            <person name="Eguchi J."/>
            <person name="Arai T."/>
            <person name="Hasegawa H."/>
            <person name="Nakamaki T."/>
            <person name="Wakita T."/>
            <person name="Niki Y."/>
            <person name="Kuroda M."/>
        </authorList>
    </citation>
    <scope>NUCLEOTIDE SEQUENCE [LARGE SCALE GENOMIC DNA]</scope>
    <source>
        <strain evidence="2">SWG34-3</strain>
    </source>
</reference>
<keyword evidence="1" id="KW-0812">Transmembrane</keyword>
<sequence>MKKRTTALKLNQQEQDYQLIDQKIILSTKIRAQLNKKIIISVSEIHEFFNFPEGDPVTINRCLSPFEIWSKFRNIQITKDERIKRPSPKPKEREEFIKETPIKPTIPERNVYIKKTTTLPPTPTKPLPTEIVKKYTNLNSRNRKLAVYLPEKIEKTECIFYVKKNEKITQLKISDKDYRKLDQKINIEASEIKEYFYLTDKDPNHNWKIKNTYQLWKKFRRISVKKQQYIPTEIEISLDNHEQKIITPVYPKKLNSINSTPIYKLKNDYQTNIEIPSETNKSRGKFLFLSISLVLTLAAIILFSIFCPMALISIPCILLIVGFFIFLKNK</sequence>
<feature type="transmembrane region" description="Helical" evidence="1">
    <location>
        <begin position="286"/>
        <end position="303"/>
    </location>
</feature>
<gene>
    <name evidence="2" type="ORF">MHSWG343_09410</name>
</gene>
<evidence type="ECO:0000313" key="2">
    <source>
        <dbReference type="EMBL" id="GCE63934.1"/>
    </source>
</evidence>
<evidence type="ECO:0000313" key="3">
    <source>
        <dbReference type="Proteomes" id="UP000324831"/>
    </source>
</evidence>
<keyword evidence="1" id="KW-1133">Transmembrane helix</keyword>